<proteinExistence type="predicted"/>
<dbReference type="EMBL" id="CP107020">
    <property type="protein sequence ID" value="UYG16788.1"/>
    <property type="molecule type" value="Genomic_DNA"/>
</dbReference>
<evidence type="ECO:0000313" key="3">
    <source>
        <dbReference type="Proteomes" id="UP001164305"/>
    </source>
</evidence>
<sequence>MIDNMTQQAGAFATVLASYAVGGGTSGHDRRPREGFIALPGLA</sequence>
<dbReference type="Proteomes" id="UP001164305">
    <property type="component" value="Chromosome"/>
</dbReference>
<organism evidence="2 3">
    <name type="scientific">Brachybacterium huguangmaarense</name>
    <dbReference type="NCBI Taxonomy" id="1652028"/>
    <lineage>
        <taxon>Bacteria</taxon>
        <taxon>Bacillati</taxon>
        <taxon>Actinomycetota</taxon>
        <taxon>Actinomycetes</taxon>
        <taxon>Micrococcales</taxon>
        <taxon>Dermabacteraceae</taxon>
        <taxon>Brachybacterium</taxon>
    </lineage>
</organism>
<reference evidence="2" key="1">
    <citation type="submission" date="2022-10" db="EMBL/GenBank/DDBJ databases">
        <title>Whole-Genome Sequencing of Brachybacterium huguangmaarense BRM-3, Isolated from Betula schmidtii.</title>
        <authorList>
            <person name="Haam D."/>
        </authorList>
    </citation>
    <scope>NUCLEOTIDE SEQUENCE</scope>
    <source>
        <strain evidence="2">BRM-3</strain>
    </source>
</reference>
<gene>
    <name evidence="2" type="ORF">BRM3_14490</name>
</gene>
<evidence type="ECO:0000256" key="1">
    <source>
        <dbReference type="SAM" id="MobiDB-lite"/>
    </source>
</evidence>
<feature type="region of interest" description="Disordered" evidence="1">
    <location>
        <begin position="23"/>
        <end position="43"/>
    </location>
</feature>
<evidence type="ECO:0000313" key="2">
    <source>
        <dbReference type="EMBL" id="UYG16788.1"/>
    </source>
</evidence>
<name>A0ABY6G0S7_9MICO</name>
<protein>
    <submittedName>
        <fullName evidence="2">Uncharacterized protein</fullName>
    </submittedName>
</protein>
<dbReference type="RefSeq" id="WP_263594001.1">
    <property type="nucleotide sequence ID" value="NZ_CP107020.1"/>
</dbReference>
<keyword evidence="3" id="KW-1185">Reference proteome</keyword>
<accession>A0ABY6G0S7</accession>